<protein>
    <recommendedName>
        <fullName evidence="7">Endonuclease V</fullName>
        <ecNumber evidence="7">3.1.21.7</ecNumber>
    </recommendedName>
    <alternativeName>
        <fullName evidence="7">Deoxyinosine 3'endonuclease</fullName>
    </alternativeName>
    <alternativeName>
        <fullName evidence="7">Deoxyribonuclease V</fullName>
        <shortName evidence="7">DNase V</shortName>
    </alternativeName>
</protein>
<keyword evidence="4 7" id="KW-0540">Nuclease</keyword>
<evidence type="ECO:0000256" key="1">
    <source>
        <dbReference type="ARBA" id="ARBA00001835"/>
    </source>
</evidence>
<dbReference type="GO" id="GO:0005737">
    <property type="term" value="C:cytoplasm"/>
    <property type="evidence" value="ECO:0007669"/>
    <property type="project" value="UniProtKB-SubCell"/>
</dbReference>
<dbReference type="GO" id="GO:0006281">
    <property type="term" value="P:DNA repair"/>
    <property type="evidence" value="ECO:0007669"/>
    <property type="project" value="UniProtKB-UniRule"/>
</dbReference>
<dbReference type="EC" id="3.1.21.7" evidence="7"/>
<evidence type="ECO:0000313" key="9">
    <source>
        <dbReference type="EMBL" id="ELY80336.1"/>
    </source>
</evidence>
<dbReference type="Gene3D" id="3.30.2170.10">
    <property type="entry name" value="archaeoglobus fulgidus dsm 4304 superfamily"/>
    <property type="match status" value="1"/>
</dbReference>
<dbReference type="PANTHER" id="PTHR28511:SF1">
    <property type="entry name" value="ENDONUCLEASE V"/>
    <property type="match status" value="1"/>
</dbReference>
<dbReference type="HAMAP" id="MF_00801">
    <property type="entry name" value="Endonuclease_5"/>
    <property type="match status" value="1"/>
</dbReference>
<comment type="function">
    <text evidence="7">DNA repair enzyme involved in the repair of deaminated bases. Selectively cleaves double-stranded DNA at the second phosphodiester bond 3' to a deoxyinosine leaving behind the intact lesion on the nicked DNA.</text>
</comment>
<dbReference type="EMBL" id="AOII01000034">
    <property type="protein sequence ID" value="ELY80336.1"/>
    <property type="molecule type" value="Genomic_DNA"/>
</dbReference>
<dbReference type="GO" id="GO:0003727">
    <property type="term" value="F:single-stranded RNA binding"/>
    <property type="evidence" value="ECO:0007669"/>
    <property type="project" value="TreeGrafter"/>
</dbReference>
<evidence type="ECO:0000256" key="7">
    <source>
        <dbReference type="HAMAP-Rule" id="MF_00801"/>
    </source>
</evidence>
<accession>L9Z363</accession>
<keyword evidence="6 7" id="KW-0378">Hydrolase</keyword>
<keyword evidence="5 7" id="KW-0255">Endonuclease</keyword>
<keyword evidence="3 7" id="KW-0963">Cytoplasm</keyword>
<feature type="binding site" evidence="7">
    <location>
        <position position="104"/>
    </location>
    <ligand>
        <name>Mg(2+)</name>
        <dbReference type="ChEBI" id="CHEBI:18420"/>
    </ligand>
</feature>
<evidence type="ECO:0000256" key="3">
    <source>
        <dbReference type="ARBA" id="ARBA00022490"/>
    </source>
</evidence>
<dbReference type="GO" id="GO:0043737">
    <property type="term" value="F:deoxyribonuclease V activity"/>
    <property type="evidence" value="ECO:0007669"/>
    <property type="project" value="UniProtKB-UniRule"/>
</dbReference>
<feature type="site" description="Interaction with target DNA" evidence="7">
    <location>
        <position position="144"/>
    </location>
</feature>
<sequence>MARAVRAAPAAPDAAASDPNSGGYPHNPATDFLAASITVKQMHDPRPDLAPDAGLSREEMEALQREIATAAVFEDDFSFDPDVLSSPLATTASGGDPPTVVGIDQSFLTNDDGDQDRALSAVVATRGGEVIERVHAVTPLEIPYIPGLLSFREGAPILAALETLSVDPDLCLFDGSGRIHFRQAGIATHMGVVRDVPSIGVAKSLLCGTPRADTDDRPTGTTVGIEANSRVDAPDGTLLGYAVQTRQYDSPNRHINPLYVSPGHRVGPETAADIALALSSSYKLPEPVRLADKYADEAKQNIGE</sequence>
<dbReference type="AlphaFoldDB" id="L9Z363"/>
<keyword evidence="7" id="KW-0460">Magnesium</keyword>
<comment type="caution">
    <text evidence="9">The sequence shown here is derived from an EMBL/GenBank/DDBJ whole genome shotgun (WGS) entry which is preliminary data.</text>
</comment>
<dbReference type="Proteomes" id="UP000011618">
    <property type="component" value="Unassembled WGS sequence"/>
</dbReference>
<keyword evidence="7" id="KW-0234">DNA repair</keyword>
<dbReference type="GO" id="GO:0016891">
    <property type="term" value="F:RNA endonuclease activity producing 5'-phosphomonoesters, hydrolytic mechanism"/>
    <property type="evidence" value="ECO:0007669"/>
    <property type="project" value="TreeGrafter"/>
</dbReference>
<comment type="subcellular location">
    <subcellularLocation>
        <location evidence="2 7">Cytoplasm</location>
    </subcellularLocation>
</comment>
<organism evidence="9 10">
    <name type="scientific">Natrinema pallidum DSM 3751</name>
    <dbReference type="NCBI Taxonomy" id="1227495"/>
    <lineage>
        <taxon>Archaea</taxon>
        <taxon>Methanobacteriati</taxon>
        <taxon>Methanobacteriota</taxon>
        <taxon>Stenosarchaea group</taxon>
        <taxon>Halobacteria</taxon>
        <taxon>Halobacteriales</taxon>
        <taxon>Natrialbaceae</taxon>
        <taxon>Natrinema</taxon>
    </lineage>
</organism>
<dbReference type="CDD" id="cd06559">
    <property type="entry name" value="Endonuclease_V"/>
    <property type="match status" value="1"/>
</dbReference>
<comment type="cofactor">
    <cofactor evidence="7">
        <name>Mg(2+)</name>
        <dbReference type="ChEBI" id="CHEBI:18420"/>
    </cofactor>
</comment>
<dbReference type="PANTHER" id="PTHR28511">
    <property type="entry name" value="ENDONUCLEASE V"/>
    <property type="match status" value="1"/>
</dbReference>
<reference evidence="9 10" key="1">
    <citation type="journal article" date="2014" name="PLoS Genet.">
        <title>Phylogenetically driven sequencing of extremely halophilic archaea reveals strategies for static and dynamic osmo-response.</title>
        <authorList>
            <person name="Becker E.A."/>
            <person name="Seitzer P.M."/>
            <person name="Tritt A."/>
            <person name="Larsen D."/>
            <person name="Krusor M."/>
            <person name="Yao A.I."/>
            <person name="Wu D."/>
            <person name="Madern D."/>
            <person name="Eisen J.A."/>
            <person name="Darling A.E."/>
            <person name="Facciotti M.T."/>
        </authorList>
    </citation>
    <scope>NUCLEOTIDE SEQUENCE [LARGE SCALE GENOMIC DNA]</scope>
    <source>
        <strain evidence="9 10">DSM 3751</strain>
    </source>
</reference>
<evidence type="ECO:0000256" key="4">
    <source>
        <dbReference type="ARBA" id="ARBA00022722"/>
    </source>
</evidence>
<evidence type="ECO:0000256" key="6">
    <source>
        <dbReference type="ARBA" id="ARBA00022801"/>
    </source>
</evidence>
<evidence type="ECO:0000256" key="5">
    <source>
        <dbReference type="ARBA" id="ARBA00022759"/>
    </source>
</evidence>
<dbReference type="InterPro" id="IPR007581">
    <property type="entry name" value="Endonuclease-V"/>
</dbReference>
<feature type="compositionally biased region" description="Low complexity" evidence="8">
    <location>
        <begin position="1"/>
        <end position="16"/>
    </location>
</feature>
<keyword evidence="7" id="KW-0479">Metal-binding</keyword>
<comment type="catalytic activity">
    <reaction evidence="1 7">
        <text>Endonucleolytic cleavage at apurinic or apyrimidinic sites to products with a 5'-phosphate.</text>
        <dbReference type="EC" id="3.1.21.7"/>
    </reaction>
</comment>
<evidence type="ECO:0000256" key="8">
    <source>
        <dbReference type="SAM" id="MobiDB-lite"/>
    </source>
</evidence>
<dbReference type="PATRIC" id="fig|1227495.3.peg.983"/>
<name>L9Z363_9EURY</name>
<comment type="similarity">
    <text evidence="7">Belongs to the endonuclease V family.</text>
</comment>
<dbReference type="eggNOG" id="arCOG00929">
    <property type="taxonomic scope" value="Archaea"/>
</dbReference>
<keyword evidence="7" id="KW-0227">DNA damage</keyword>
<evidence type="ECO:0000313" key="10">
    <source>
        <dbReference type="Proteomes" id="UP000011618"/>
    </source>
</evidence>
<proteinExistence type="inferred from homology"/>
<evidence type="ECO:0000256" key="2">
    <source>
        <dbReference type="ARBA" id="ARBA00004496"/>
    </source>
</evidence>
<dbReference type="GO" id="GO:0000287">
    <property type="term" value="F:magnesium ion binding"/>
    <property type="evidence" value="ECO:0007669"/>
    <property type="project" value="UniProtKB-UniRule"/>
</dbReference>
<dbReference type="Pfam" id="PF04493">
    <property type="entry name" value="Endonuclease_5"/>
    <property type="match status" value="1"/>
</dbReference>
<feature type="binding site" evidence="7">
    <location>
        <position position="174"/>
    </location>
    <ligand>
        <name>Mg(2+)</name>
        <dbReference type="ChEBI" id="CHEBI:18420"/>
    </ligand>
</feature>
<feature type="region of interest" description="Disordered" evidence="8">
    <location>
        <begin position="1"/>
        <end position="29"/>
    </location>
</feature>
<gene>
    <name evidence="7" type="primary">nfi</name>
    <name evidence="9" type="ORF">C487_04925</name>
</gene>